<name>A0ABS9KYP2_9BACT</name>
<comment type="caution">
    <text evidence="2">The sequence shown here is derived from an EMBL/GenBank/DDBJ whole genome shotgun (WGS) entry which is preliminary data.</text>
</comment>
<dbReference type="EMBL" id="JAKLTR010000021">
    <property type="protein sequence ID" value="MCG2617472.1"/>
    <property type="molecule type" value="Genomic_DNA"/>
</dbReference>
<keyword evidence="2" id="KW-0378">Hydrolase</keyword>
<dbReference type="PANTHER" id="PTHR43689">
    <property type="entry name" value="HYDROLASE"/>
    <property type="match status" value="1"/>
</dbReference>
<dbReference type="Proteomes" id="UP001165367">
    <property type="component" value="Unassembled WGS sequence"/>
</dbReference>
<protein>
    <submittedName>
        <fullName evidence="2">Alpha/beta fold hydrolase</fullName>
    </submittedName>
</protein>
<evidence type="ECO:0000259" key="1">
    <source>
        <dbReference type="Pfam" id="PF00561"/>
    </source>
</evidence>
<dbReference type="SUPFAM" id="SSF53474">
    <property type="entry name" value="alpha/beta-Hydrolases"/>
    <property type="match status" value="1"/>
</dbReference>
<dbReference type="Pfam" id="PF00561">
    <property type="entry name" value="Abhydrolase_1"/>
    <property type="match status" value="1"/>
</dbReference>
<accession>A0ABS9KYP2</accession>
<dbReference type="RefSeq" id="WP_237876234.1">
    <property type="nucleotide sequence ID" value="NZ_JAKLTR010000021.1"/>
</dbReference>
<reference evidence="2" key="1">
    <citation type="submission" date="2022-01" db="EMBL/GenBank/DDBJ databases">
        <authorList>
            <person name="Jo J.-H."/>
            <person name="Im W.-T."/>
        </authorList>
    </citation>
    <scope>NUCLEOTIDE SEQUENCE</scope>
    <source>
        <strain evidence="2">NA20</strain>
    </source>
</reference>
<dbReference type="PANTHER" id="PTHR43689:SF8">
    <property type="entry name" value="ALPHA_BETA-HYDROLASES SUPERFAMILY PROTEIN"/>
    <property type="match status" value="1"/>
</dbReference>
<evidence type="ECO:0000313" key="2">
    <source>
        <dbReference type="EMBL" id="MCG2617472.1"/>
    </source>
</evidence>
<proteinExistence type="predicted"/>
<gene>
    <name evidence="2" type="ORF">LZZ85_24450</name>
</gene>
<keyword evidence="3" id="KW-1185">Reference proteome</keyword>
<dbReference type="InterPro" id="IPR000073">
    <property type="entry name" value="AB_hydrolase_1"/>
</dbReference>
<sequence length="290" mass="33059">MMKLVQKIAVGYIRGKFRILSAVSPSKTAEQALNLFSTPQRRTKGPLPAVFSTAEKLYFPFEHYHINGFRWNGGAAKRALVIHGFESSMINFDKYIQGFLDKGYEVLAFDAPAHGRSSGKRVNALQYCNFIQQICRQYGPMDAFIAHSLGGLALCMALAEMGTEKKPRMALIAPATETETLVNQFFQFIRLKRPEVREEFEKIIIRVGGQPTAWFSIGRTLDYFDADILWIHDEDDKITPVEDALKIRDSHRPNIRFEITQDLGHNKIYRDTVVRNTVLDFFDTVQETAS</sequence>
<dbReference type="Gene3D" id="3.40.50.1820">
    <property type="entry name" value="alpha/beta hydrolase"/>
    <property type="match status" value="1"/>
</dbReference>
<dbReference type="GO" id="GO:0016787">
    <property type="term" value="F:hydrolase activity"/>
    <property type="evidence" value="ECO:0007669"/>
    <property type="project" value="UniProtKB-KW"/>
</dbReference>
<dbReference type="InterPro" id="IPR029058">
    <property type="entry name" value="AB_hydrolase_fold"/>
</dbReference>
<evidence type="ECO:0000313" key="3">
    <source>
        <dbReference type="Proteomes" id="UP001165367"/>
    </source>
</evidence>
<organism evidence="2 3">
    <name type="scientific">Terrimonas ginsenosidimutans</name>
    <dbReference type="NCBI Taxonomy" id="2908004"/>
    <lineage>
        <taxon>Bacteria</taxon>
        <taxon>Pseudomonadati</taxon>
        <taxon>Bacteroidota</taxon>
        <taxon>Chitinophagia</taxon>
        <taxon>Chitinophagales</taxon>
        <taxon>Chitinophagaceae</taxon>
        <taxon>Terrimonas</taxon>
    </lineage>
</organism>
<feature type="domain" description="AB hydrolase-1" evidence="1">
    <location>
        <begin position="80"/>
        <end position="199"/>
    </location>
</feature>